<evidence type="ECO:0000313" key="7">
    <source>
        <dbReference type="Proteomes" id="UP000256779"/>
    </source>
</evidence>
<dbReference type="Proteomes" id="UP000256779">
    <property type="component" value="Unassembled WGS sequence"/>
</dbReference>
<dbReference type="InterPro" id="IPR038081">
    <property type="entry name" value="CalX-like_sf"/>
</dbReference>
<dbReference type="GO" id="GO:0004553">
    <property type="term" value="F:hydrolase activity, hydrolyzing O-glycosyl compounds"/>
    <property type="evidence" value="ECO:0007669"/>
    <property type="project" value="InterPro"/>
</dbReference>
<dbReference type="PROSITE" id="PS51762">
    <property type="entry name" value="GH16_2"/>
    <property type="match status" value="1"/>
</dbReference>
<evidence type="ECO:0000259" key="5">
    <source>
        <dbReference type="PROSITE" id="PS51762"/>
    </source>
</evidence>
<dbReference type="AlphaFoldDB" id="A0A3D9L1Y5"/>
<dbReference type="SMART" id="SM00237">
    <property type="entry name" value="Calx_beta"/>
    <property type="match status" value="1"/>
</dbReference>
<gene>
    <name evidence="6" type="ORF">C7460_11215</name>
</gene>
<dbReference type="Gene3D" id="2.60.40.2030">
    <property type="match status" value="1"/>
</dbReference>
<evidence type="ECO:0000256" key="1">
    <source>
        <dbReference type="ARBA" id="ARBA00006865"/>
    </source>
</evidence>
<dbReference type="InterPro" id="IPR003644">
    <property type="entry name" value="Calx_beta"/>
</dbReference>
<dbReference type="RefSeq" id="WP_115868563.1">
    <property type="nucleotide sequence ID" value="NZ_QREG01000012.1"/>
</dbReference>
<name>A0A3D9L1Y5_MARFU</name>
<dbReference type="PANTHER" id="PTHR10963">
    <property type="entry name" value="GLYCOSYL HYDROLASE-RELATED"/>
    <property type="match status" value="1"/>
</dbReference>
<proteinExistence type="inferred from homology"/>
<dbReference type="Gene3D" id="2.60.120.200">
    <property type="match status" value="1"/>
</dbReference>
<dbReference type="GO" id="GO:0007154">
    <property type="term" value="P:cell communication"/>
    <property type="evidence" value="ECO:0007669"/>
    <property type="project" value="InterPro"/>
</dbReference>
<keyword evidence="4" id="KW-0106">Calcium</keyword>
<comment type="caution">
    <text evidence="6">The sequence shown here is derived from an EMBL/GenBank/DDBJ whole genome shotgun (WGS) entry which is preliminary data.</text>
</comment>
<dbReference type="Pfam" id="PF03160">
    <property type="entry name" value="Calx-beta"/>
    <property type="match status" value="1"/>
</dbReference>
<dbReference type="SUPFAM" id="SSF141072">
    <property type="entry name" value="CalX-like"/>
    <property type="match status" value="1"/>
</dbReference>
<dbReference type="PROSITE" id="PS51257">
    <property type="entry name" value="PROKAR_LIPOPROTEIN"/>
    <property type="match status" value="1"/>
</dbReference>
<protein>
    <submittedName>
        <fullName evidence="6">Calx-beta domain-containing protein</fullName>
    </submittedName>
</protein>
<dbReference type="OrthoDB" id="9776255at2"/>
<reference evidence="6 7" key="1">
    <citation type="submission" date="2018-07" db="EMBL/GenBank/DDBJ databases">
        <title>Genomic Encyclopedia of Type Strains, Phase IV (KMG-IV): sequencing the most valuable type-strain genomes for metagenomic binning, comparative biology and taxonomic classification.</title>
        <authorList>
            <person name="Goeker M."/>
        </authorList>
    </citation>
    <scope>NUCLEOTIDE SEQUENCE [LARGE SCALE GENOMIC DNA]</scope>
    <source>
        <strain evidence="6 7">DSM 4134</strain>
    </source>
</reference>
<organism evidence="6 7">
    <name type="scientific">Marinoscillum furvescens DSM 4134</name>
    <dbReference type="NCBI Taxonomy" id="1122208"/>
    <lineage>
        <taxon>Bacteria</taxon>
        <taxon>Pseudomonadati</taxon>
        <taxon>Bacteroidota</taxon>
        <taxon>Cytophagia</taxon>
        <taxon>Cytophagales</taxon>
        <taxon>Reichenbachiellaceae</taxon>
        <taxon>Marinoscillum</taxon>
    </lineage>
</organism>
<dbReference type="EMBL" id="QREG01000012">
    <property type="protein sequence ID" value="RED97406.1"/>
    <property type="molecule type" value="Genomic_DNA"/>
</dbReference>
<evidence type="ECO:0000256" key="4">
    <source>
        <dbReference type="ARBA" id="ARBA00022837"/>
    </source>
</evidence>
<keyword evidence="2" id="KW-0732">Signal</keyword>
<dbReference type="InterPro" id="IPR013320">
    <property type="entry name" value="ConA-like_dom_sf"/>
</dbReference>
<dbReference type="GO" id="GO:0016020">
    <property type="term" value="C:membrane"/>
    <property type="evidence" value="ECO:0007669"/>
    <property type="project" value="InterPro"/>
</dbReference>
<keyword evidence="3" id="KW-0677">Repeat</keyword>
<evidence type="ECO:0000256" key="2">
    <source>
        <dbReference type="ARBA" id="ARBA00022729"/>
    </source>
</evidence>
<dbReference type="InterPro" id="IPR000757">
    <property type="entry name" value="Beta-glucanase-like"/>
</dbReference>
<evidence type="ECO:0000313" key="6">
    <source>
        <dbReference type="EMBL" id="RED97406.1"/>
    </source>
</evidence>
<dbReference type="Pfam" id="PF00722">
    <property type="entry name" value="Glyco_hydro_16"/>
    <property type="match status" value="1"/>
</dbReference>
<dbReference type="GO" id="GO:0005975">
    <property type="term" value="P:carbohydrate metabolic process"/>
    <property type="evidence" value="ECO:0007669"/>
    <property type="project" value="InterPro"/>
</dbReference>
<accession>A0A3D9L1Y5</accession>
<sequence>MRNLLFLVGLLLITACQEENNETDPNIELTITNLSVTEGDENATIAVDVALSSEVSEEFTIIYETEDGTAVKGEDYIQTGGQIAFSSEVKRQSIFIDIIGDSEKEEDEIFTVKLLGIPNTIGYESDEAIITIMDDDEAASGSGELVIPTTGYTSPETYEGWKLVWQDEFNGEALNESDWTYEIGDGCPGLCGWGNNELEYYRKENTSIVDGNLVITAKQERFGNRGFTSSRIITKRKQSFQYGRIDIRAVLPKGQGLWPALWMLGANIDQVGWPACGEIDIMEMIGGNGRENTVHGTIHWSNAGSHANYGGSKKLSTGTLADQYHVYSIIWDSNKISWLLDGEVYHVADITPAELSEFHESFFLIFNVAVGGRWPGSPDATTVFPQYMIVDYIRVFQQQ</sequence>
<comment type="similarity">
    <text evidence="1">Belongs to the glycosyl hydrolase 16 family.</text>
</comment>
<feature type="domain" description="GH16" evidence="5">
    <location>
        <begin position="147"/>
        <end position="399"/>
    </location>
</feature>
<keyword evidence="7" id="KW-1185">Reference proteome</keyword>
<dbReference type="CDD" id="cd08023">
    <property type="entry name" value="GH16_laminarinase_like"/>
    <property type="match status" value="1"/>
</dbReference>
<dbReference type="PANTHER" id="PTHR10963:SF55">
    <property type="entry name" value="GLYCOSIDE HYDROLASE FAMILY 16 PROTEIN"/>
    <property type="match status" value="1"/>
</dbReference>
<evidence type="ECO:0000256" key="3">
    <source>
        <dbReference type="ARBA" id="ARBA00022737"/>
    </source>
</evidence>
<dbReference type="InterPro" id="IPR050546">
    <property type="entry name" value="Glycosyl_Hydrlase_16"/>
</dbReference>
<dbReference type="SUPFAM" id="SSF49899">
    <property type="entry name" value="Concanavalin A-like lectins/glucanases"/>
    <property type="match status" value="1"/>
</dbReference>